<sequence length="104" mass="12278">MVVEARAEAEVRAEVLMNEGPKKILNGKDSDIHRIQRRRWWRRQVQRRRYWDTQKLSLMSGLPASSSAANSLQENPGNQSRWKPKRFPFSDFTEIPLRLENSEL</sequence>
<comment type="caution">
    <text evidence="2">The sequence shown here is derived from an EMBL/GenBank/DDBJ whole genome shotgun (WGS) entry which is preliminary data.</text>
</comment>
<gene>
    <name evidence="2" type="ORF">NE237_022583</name>
</gene>
<organism evidence="2 3">
    <name type="scientific">Protea cynaroides</name>
    <dbReference type="NCBI Taxonomy" id="273540"/>
    <lineage>
        <taxon>Eukaryota</taxon>
        <taxon>Viridiplantae</taxon>
        <taxon>Streptophyta</taxon>
        <taxon>Embryophyta</taxon>
        <taxon>Tracheophyta</taxon>
        <taxon>Spermatophyta</taxon>
        <taxon>Magnoliopsida</taxon>
        <taxon>Proteales</taxon>
        <taxon>Proteaceae</taxon>
        <taxon>Protea</taxon>
    </lineage>
</organism>
<protein>
    <submittedName>
        <fullName evidence="2">Uncharacterized protein</fullName>
    </submittedName>
</protein>
<feature type="compositionally biased region" description="Polar residues" evidence="1">
    <location>
        <begin position="63"/>
        <end position="81"/>
    </location>
</feature>
<evidence type="ECO:0000313" key="3">
    <source>
        <dbReference type="Proteomes" id="UP001141806"/>
    </source>
</evidence>
<name>A0A9Q0K3P3_9MAGN</name>
<proteinExistence type="predicted"/>
<evidence type="ECO:0000313" key="2">
    <source>
        <dbReference type="EMBL" id="KAJ4962644.1"/>
    </source>
</evidence>
<feature type="region of interest" description="Disordered" evidence="1">
    <location>
        <begin position="62"/>
        <end position="86"/>
    </location>
</feature>
<dbReference type="AlphaFoldDB" id="A0A9Q0K3P3"/>
<keyword evidence="3" id="KW-1185">Reference proteome</keyword>
<dbReference type="EMBL" id="JAMYWD010000008">
    <property type="protein sequence ID" value="KAJ4962644.1"/>
    <property type="molecule type" value="Genomic_DNA"/>
</dbReference>
<dbReference type="Proteomes" id="UP001141806">
    <property type="component" value="Unassembled WGS sequence"/>
</dbReference>
<reference evidence="2" key="1">
    <citation type="journal article" date="2023" name="Plant J.">
        <title>The genome of the king protea, Protea cynaroides.</title>
        <authorList>
            <person name="Chang J."/>
            <person name="Duong T.A."/>
            <person name="Schoeman C."/>
            <person name="Ma X."/>
            <person name="Roodt D."/>
            <person name="Barker N."/>
            <person name="Li Z."/>
            <person name="Van de Peer Y."/>
            <person name="Mizrachi E."/>
        </authorList>
    </citation>
    <scope>NUCLEOTIDE SEQUENCE</scope>
    <source>
        <tissue evidence="2">Young leaves</tissue>
    </source>
</reference>
<accession>A0A9Q0K3P3</accession>
<evidence type="ECO:0000256" key="1">
    <source>
        <dbReference type="SAM" id="MobiDB-lite"/>
    </source>
</evidence>